<feature type="region of interest" description="Disordered" evidence="1">
    <location>
        <begin position="522"/>
        <end position="558"/>
    </location>
</feature>
<evidence type="ECO:0000313" key="3">
    <source>
        <dbReference type="EMBL" id="CUF19328.1"/>
    </source>
</evidence>
<evidence type="ECO:0000256" key="2">
    <source>
        <dbReference type="SAM" id="Phobius"/>
    </source>
</evidence>
<dbReference type="AlphaFoldDB" id="A0A0S4IQJ8"/>
<gene>
    <name evidence="3" type="ORF">BSAL_59990</name>
</gene>
<reference evidence="4" key="1">
    <citation type="submission" date="2015-09" db="EMBL/GenBank/DDBJ databases">
        <authorList>
            <consortium name="Pathogen Informatics"/>
        </authorList>
    </citation>
    <scope>NUCLEOTIDE SEQUENCE [LARGE SCALE GENOMIC DNA]</scope>
    <source>
        <strain evidence="4">Lake Konstanz</strain>
    </source>
</reference>
<keyword evidence="2" id="KW-0472">Membrane</keyword>
<keyword evidence="4" id="KW-1185">Reference proteome</keyword>
<keyword evidence="2" id="KW-0812">Transmembrane</keyword>
<dbReference type="PROSITE" id="PS51257">
    <property type="entry name" value="PROKAR_LIPOPROTEIN"/>
    <property type="match status" value="1"/>
</dbReference>
<organism evidence="3 4">
    <name type="scientific">Bodo saltans</name>
    <name type="common">Flagellated protozoan</name>
    <dbReference type="NCBI Taxonomy" id="75058"/>
    <lineage>
        <taxon>Eukaryota</taxon>
        <taxon>Discoba</taxon>
        <taxon>Euglenozoa</taxon>
        <taxon>Kinetoplastea</taxon>
        <taxon>Metakinetoplastina</taxon>
        <taxon>Eubodonida</taxon>
        <taxon>Bodonidae</taxon>
        <taxon>Bodo</taxon>
    </lineage>
</organism>
<dbReference type="Proteomes" id="UP000051952">
    <property type="component" value="Unassembled WGS sequence"/>
</dbReference>
<evidence type="ECO:0000256" key="1">
    <source>
        <dbReference type="SAM" id="MobiDB-lite"/>
    </source>
</evidence>
<accession>A0A0S4IQJ8</accession>
<proteinExistence type="predicted"/>
<protein>
    <submittedName>
        <fullName evidence="3">Membrane-associated protein, putative</fullName>
    </submittedName>
</protein>
<name>A0A0S4IQJ8_BODSA</name>
<keyword evidence="2" id="KW-1133">Transmembrane helix</keyword>
<feature type="compositionally biased region" description="Polar residues" evidence="1">
    <location>
        <begin position="530"/>
        <end position="556"/>
    </location>
</feature>
<feature type="transmembrane region" description="Helical" evidence="2">
    <location>
        <begin position="12"/>
        <end position="35"/>
    </location>
</feature>
<sequence>MLNVLPRPSLNVVVAALLFVACIGAIVCAIVPTIASVHDDAMAFVSNAADSSADRIQLLLVQRLGRTRLQANMLLRAALLEDLAPNLQPWKLLRWSGAMVVAEDDTVILINPDNTGFLVSSYSPIFLDNAFPVPSFVFATNFTVPGVYVTDGYFHLNTLAPLNSTTAWKREDTTVNFGTQPFATTIAALPPNQMRWIPLSPRLTNNTASSLLLYAAAVHVPSQQRVQSLAVHIRGEALSQYLTSVNVSSTGVALVVDVATESYVAGGLSDPTGQFVNGTVPQLIGVKQLKDHRITGILNAVVHTTSVHATLSGYGSLIRCITPCSFTYWPHSNELVDNSSGRRGGGFLDILFYDFTGVRVVQVSGDIGGALDLRLIVTVPSVDIIGGLVQSLRLSILWPIVVLFAVCTLLWCGTSVLLGDLDVVEKEMQRIATIFLNSTQSDDLTPVGGTENADTRDEDQKGYCSCGGVLCGEDGTTSGLHHLRKNVFKEFRGLVRAVKILSREMFTLRAFSIVRTTEGRSGMLLPPGLSKSTTPSSGTTQASPSQVASYNTSSDTVVSGNNNSNAAVLPPMFNFLHHPSDSTTLATPYDSLSGNLWCVPVTTIHVAVARGLIGDFRGDARVVLARHNAIISVLQAQVDLYPGASMDRFYGDRFCFHFNACGRTPRHALAAVSFARSCFLRIRTILATTTMTPRPEGQQPPPQRNAPVVFCIASSVALCGFIGSTSLKVFTVMSPAECLPMMMSEVAFSIDTPLLLTWRAVEVAQQDQQWLLQRTGSLLGAASGTRPALRPLEFIAAARVQLPGERSTQLTTLYTTTNV</sequence>
<dbReference type="VEuPathDB" id="TriTrypDB:BSAL_59990"/>
<dbReference type="EMBL" id="CYKH01000262">
    <property type="protein sequence ID" value="CUF19328.1"/>
    <property type="molecule type" value="Genomic_DNA"/>
</dbReference>
<evidence type="ECO:0000313" key="4">
    <source>
        <dbReference type="Proteomes" id="UP000051952"/>
    </source>
</evidence>